<keyword evidence="1" id="KW-0812">Transmembrane</keyword>
<dbReference type="PANTHER" id="PTHR34538">
    <property type="entry name" value="EXPRESSED PROTEIN"/>
    <property type="match status" value="1"/>
</dbReference>
<organism evidence="2 3">
    <name type="scientific">Hibiscus sabdariffa</name>
    <name type="common">roselle</name>
    <dbReference type="NCBI Taxonomy" id="183260"/>
    <lineage>
        <taxon>Eukaryota</taxon>
        <taxon>Viridiplantae</taxon>
        <taxon>Streptophyta</taxon>
        <taxon>Embryophyta</taxon>
        <taxon>Tracheophyta</taxon>
        <taxon>Spermatophyta</taxon>
        <taxon>Magnoliopsida</taxon>
        <taxon>eudicotyledons</taxon>
        <taxon>Gunneridae</taxon>
        <taxon>Pentapetalae</taxon>
        <taxon>rosids</taxon>
        <taxon>malvids</taxon>
        <taxon>Malvales</taxon>
        <taxon>Malvaceae</taxon>
        <taxon>Malvoideae</taxon>
        <taxon>Hibiscus</taxon>
    </lineage>
</organism>
<evidence type="ECO:0000256" key="1">
    <source>
        <dbReference type="SAM" id="Phobius"/>
    </source>
</evidence>
<proteinExistence type="predicted"/>
<dbReference type="PANTHER" id="PTHR34538:SF13">
    <property type="entry name" value="OS02G0637200 PROTEIN"/>
    <property type="match status" value="1"/>
</dbReference>
<evidence type="ECO:0000313" key="2">
    <source>
        <dbReference type="EMBL" id="KAK8524439.1"/>
    </source>
</evidence>
<keyword evidence="3" id="KW-1185">Reference proteome</keyword>
<gene>
    <name evidence="2" type="ORF">V6N12_029305</name>
</gene>
<name>A0ABR2CVR0_9ROSI</name>
<evidence type="ECO:0000313" key="3">
    <source>
        <dbReference type="Proteomes" id="UP001472677"/>
    </source>
</evidence>
<dbReference type="Proteomes" id="UP001472677">
    <property type="component" value="Unassembled WGS sequence"/>
</dbReference>
<dbReference type="EMBL" id="JBBPBM010000041">
    <property type="protein sequence ID" value="KAK8524439.1"/>
    <property type="molecule type" value="Genomic_DNA"/>
</dbReference>
<accession>A0ABR2CVR0</accession>
<reference evidence="2 3" key="1">
    <citation type="journal article" date="2024" name="G3 (Bethesda)">
        <title>Genome assembly of Hibiscus sabdariffa L. provides insights into metabolisms of medicinal natural products.</title>
        <authorList>
            <person name="Kim T."/>
        </authorList>
    </citation>
    <scope>NUCLEOTIDE SEQUENCE [LARGE SCALE GENOMIC DNA]</scope>
    <source>
        <strain evidence="2">TK-2024</strain>
        <tissue evidence="2">Old leaves</tissue>
    </source>
</reference>
<keyword evidence="1" id="KW-0472">Membrane</keyword>
<keyword evidence="1" id="KW-1133">Transmembrane helix</keyword>
<feature type="transmembrane region" description="Helical" evidence="1">
    <location>
        <begin position="26"/>
        <end position="44"/>
    </location>
</feature>
<protein>
    <submittedName>
        <fullName evidence="2">Uncharacterized protein</fullName>
    </submittedName>
</protein>
<sequence>MNLLLCCRFFEIPKKDHFVAVSVESIATPFSFFSLFPFCSFILLQNSRKMVALMDFMGKFQCVNSYGKKHCRSIFWRMKAAWRRRSKQQLQFRYDPLSYALNFDDGCCRTDSVEAARFLGCSDCKNIICVYVLWVK</sequence>
<comment type="caution">
    <text evidence="2">The sequence shown here is derived from an EMBL/GenBank/DDBJ whole genome shotgun (WGS) entry which is preliminary data.</text>
</comment>